<dbReference type="AlphaFoldDB" id="A0A4Y2TDP0"/>
<protein>
    <submittedName>
        <fullName evidence="2">Uncharacterized protein</fullName>
    </submittedName>
</protein>
<gene>
    <name evidence="2" type="ORF">AVEN_68026_1</name>
</gene>
<evidence type="ECO:0000313" key="2">
    <source>
        <dbReference type="EMBL" id="GBN97509.1"/>
    </source>
</evidence>
<evidence type="ECO:0000313" key="3">
    <source>
        <dbReference type="Proteomes" id="UP000499080"/>
    </source>
</evidence>
<evidence type="ECO:0000256" key="1">
    <source>
        <dbReference type="SAM" id="MobiDB-lite"/>
    </source>
</evidence>
<reference evidence="2 3" key="1">
    <citation type="journal article" date="2019" name="Sci. Rep.">
        <title>Orb-weaving spider Araneus ventricosus genome elucidates the spidroin gene catalogue.</title>
        <authorList>
            <person name="Kono N."/>
            <person name="Nakamura H."/>
            <person name="Ohtoshi R."/>
            <person name="Moran D.A.P."/>
            <person name="Shinohara A."/>
            <person name="Yoshida Y."/>
            <person name="Fujiwara M."/>
            <person name="Mori M."/>
            <person name="Tomita M."/>
            <person name="Arakawa K."/>
        </authorList>
    </citation>
    <scope>NUCLEOTIDE SEQUENCE [LARGE SCALE GENOMIC DNA]</scope>
</reference>
<dbReference type="Proteomes" id="UP000499080">
    <property type="component" value="Unassembled WGS sequence"/>
</dbReference>
<feature type="region of interest" description="Disordered" evidence="1">
    <location>
        <begin position="25"/>
        <end position="97"/>
    </location>
</feature>
<keyword evidence="3" id="KW-1185">Reference proteome</keyword>
<comment type="caution">
    <text evidence="2">The sequence shown here is derived from an EMBL/GenBank/DDBJ whole genome shotgun (WGS) entry which is preliminary data.</text>
</comment>
<dbReference type="EMBL" id="BGPR01027205">
    <property type="protein sequence ID" value="GBN97509.1"/>
    <property type="molecule type" value="Genomic_DNA"/>
</dbReference>
<sequence>MKPDNRVAYAKVIYNVSTGEHMALKNSCKKVHRRSHDPEEETENVHRRSHGPEEETKNVHRRSHGPEEETKNVHRRSHGPEEETKNDHQWAHGTQSSNLNVLQKLKITMSRVSRRIDLAPYLNINICILH</sequence>
<organism evidence="2 3">
    <name type="scientific">Araneus ventricosus</name>
    <name type="common">Orbweaver spider</name>
    <name type="synonym">Epeira ventricosa</name>
    <dbReference type="NCBI Taxonomy" id="182803"/>
    <lineage>
        <taxon>Eukaryota</taxon>
        <taxon>Metazoa</taxon>
        <taxon>Ecdysozoa</taxon>
        <taxon>Arthropoda</taxon>
        <taxon>Chelicerata</taxon>
        <taxon>Arachnida</taxon>
        <taxon>Araneae</taxon>
        <taxon>Araneomorphae</taxon>
        <taxon>Entelegynae</taxon>
        <taxon>Araneoidea</taxon>
        <taxon>Araneidae</taxon>
        <taxon>Araneus</taxon>
    </lineage>
</organism>
<proteinExistence type="predicted"/>
<accession>A0A4Y2TDP0</accession>
<feature type="compositionally biased region" description="Basic and acidic residues" evidence="1">
    <location>
        <begin position="43"/>
        <end position="90"/>
    </location>
</feature>
<name>A0A4Y2TDP0_ARAVE</name>